<evidence type="ECO:0000256" key="5">
    <source>
        <dbReference type="ARBA" id="ARBA00022692"/>
    </source>
</evidence>
<evidence type="ECO:0000256" key="6">
    <source>
        <dbReference type="ARBA" id="ARBA00022989"/>
    </source>
</evidence>
<dbReference type="Proteomes" id="UP000230750">
    <property type="component" value="Unassembled WGS sequence"/>
</dbReference>
<protein>
    <submittedName>
        <fullName evidence="9">Putative sodium-dependent phosphate transporter 1-A-like isoform X1</fullName>
    </submittedName>
</protein>
<keyword evidence="7 8" id="KW-0472">Membrane</keyword>
<keyword evidence="5 8" id="KW-0812">Transmembrane</keyword>
<dbReference type="GO" id="GO:0035435">
    <property type="term" value="P:phosphate ion transmembrane transport"/>
    <property type="evidence" value="ECO:0007669"/>
    <property type="project" value="TreeGrafter"/>
</dbReference>
<evidence type="ECO:0000256" key="2">
    <source>
        <dbReference type="ARBA" id="ARBA00009916"/>
    </source>
</evidence>
<evidence type="ECO:0000256" key="4">
    <source>
        <dbReference type="ARBA" id="ARBA00022592"/>
    </source>
</evidence>
<evidence type="ECO:0000256" key="3">
    <source>
        <dbReference type="ARBA" id="ARBA00022448"/>
    </source>
</evidence>
<keyword evidence="3" id="KW-0813">Transport</keyword>
<reference evidence="9 10" key="1">
    <citation type="journal article" date="2017" name="PLoS Biol.">
        <title>The sea cucumber genome provides insights into morphological evolution and visceral regeneration.</title>
        <authorList>
            <person name="Zhang X."/>
            <person name="Sun L."/>
            <person name="Yuan J."/>
            <person name="Sun Y."/>
            <person name="Gao Y."/>
            <person name="Zhang L."/>
            <person name="Li S."/>
            <person name="Dai H."/>
            <person name="Hamel J.F."/>
            <person name="Liu C."/>
            <person name="Yu Y."/>
            <person name="Liu S."/>
            <person name="Lin W."/>
            <person name="Guo K."/>
            <person name="Jin S."/>
            <person name="Xu P."/>
            <person name="Storey K.B."/>
            <person name="Huan P."/>
            <person name="Zhang T."/>
            <person name="Zhou Y."/>
            <person name="Zhang J."/>
            <person name="Lin C."/>
            <person name="Li X."/>
            <person name="Xing L."/>
            <person name="Huo D."/>
            <person name="Sun M."/>
            <person name="Wang L."/>
            <person name="Mercier A."/>
            <person name="Li F."/>
            <person name="Yang H."/>
            <person name="Xiang J."/>
        </authorList>
    </citation>
    <scope>NUCLEOTIDE SEQUENCE [LARGE SCALE GENOMIC DNA]</scope>
    <source>
        <strain evidence="9">Shaxun</strain>
        <tissue evidence="9">Muscle</tissue>
    </source>
</reference>
<dbReference type="OrthoDB" id="260807at2759"/>
<dbReference type="EMBL" id="MRZV01001403">
    <property type="protein sequence ID" value="PIK38107.1"/>
    <property type="molecule type" value="Genomic_DNA"/>
</dbReference>
<proteinExistence type="inferred from homology"/>
<evidence type="ECO:0000256" key="7">
    <source>
        <dbReference type="ARBA" id="ARBA00023136"/>
    </source>
</evidence>
<organism evidence="9 10">
    <name type="scientific">Stichopus japonicus</name>
    <name type="common">Sea cucumber</name>
    <dbReference type="NCBI Taxonomy" id="307972"/>
    <lineage>
        <taxon>Eukaryota</taxon>
        <taxon>Metazoa</taxon>
        <taxon>Echinodermata</taxon>
        <taxon>Eleutherozoa</taxon>
        <taxon>Echinozoa</taxon>
        <taxon>Holothuroidea</taxon>
        <taxon>Aspidochirotacea</taxon>
        <taxon>Aspidochirotida</taxon>
        <taxon>Stichopodidae</taxon>
        <taxon>Apostichopus</taxon>
    </lineage>
</organism>
<keyword evidence="6 8" id="KW-1133">Transmembrane helix</keyword>
<evidence type="ECO:0000256" key="1">
    <source>
        <dbReference type="ARBA" id="ARBA00004141"/>
    </source>
</evidence>
<name>A0A2G8JQQ9_STIJA</name>
<evidence type="ECO:0000256" key="8">
    <source>
        <dbReference type="SAM" id="Phobius"/>
    </source>
</evidence>
<keyword evidence="4" id="KW-0592">Phosphate transport</keyword>
<dbReference type="Pfam" id="PF01384">
    <property type="entry name" value="PHO4"/>
    <property type="match status" value="1"/>
</dbReference>
<dbReference type="GO" id="GO:0005315">
    <property type="term" value="F:phosphate transmembrane transporter activity"/>
    <property type="evidence" value="ECO:0007669"/>
    <property type="project" value="InterPro"/>
</dbReference>
<dbReference type="InterPro" id="IPR001204">
    <property type="entry name" value="Phos_transporter"/>
</dbReference>
<comment type="subcellular location">
    <subcellularLocation>
        <location evidence="1">Membrane</location>
        <topology evidence="1">Multi-pass membrane protein</topology>
    </subcellularLocation>
</comment>
<dbReference type="PANTHER" id="PTHR11101:SF80">
    <property type="entry name" value="PHOSPHATE TRANSPORTER"/>
    <property type="match status" value="1"/>
</dbReference>
<evidence type="ECO:0000313" key="9">
    <source>
        <dbReference type="EMBL" id="PIK38107.1"/>
    </source>
</evidence>
<dbReference type="STRING" id="307972.A0A2G8JQQ9"/>
<dbReference type="GO" id="GO:0016020">
    <property type="term" value="C:membrane"/>
    <property type="evidence" value="ECO:0007669"/>
    <property type="project" value="UniProtKB-SubCell"/>
</dbReference>
<feature type="transmembrane region" description="Helical" evidence="8">
    <location>
        <begin position="52"/>
        <end position="71"/>
    </location>
</feature>
<evidence type="ECO:0000313" key="10">
    <source>
        <dbReference type="Proteomes" id="UP000230750"/>
    </source>
</evidence>
<comment type="caution">
    <text evidence="9">The sequence shown here is derived from an EMBL/GenBank/DDBJ whole genome shotgun (WGS) entry which is preliminary data.</text>
</comment>
<keyword evidence="10" id="KW-1185">Reference proteome</keyword>
<accession>A0A2G8JQQ9</accession>
<gene>
    <name evidence="9" type="ORF">BSL78_25059</name>
</gene>
<feature type="transmembrane region" description="Helical" evidence="8">
    <location>
        <begin position="143"/>
        <end position="167"/>
    </location>
</feature>
<comment type="similarity">
    <text evidence="2">Belongs to the inorganic phosphate transporter (PiT) (TC 2.A.20) family.</text>
</comment>
<dbReference type="PANTHER" id="PTHR11101">
    <property type="entry name" value="PHOSPHATE TRANSPORTER"/>
    <property type="match status" value="1"/>
</dbReference>
<sequence length="171" mass="18657">MPQFHYCNRYQSMPQFSYIETVNDTNQCISVEPLITIWNVYQEADGQANIEVPFWMFLFGSIGVSFGYVVGGREVTKTMGERLTPIVPSSAFPMELGATTIILLGSNLGLPISSTQCKVGAIAAVGLFDNISAVDYRIMRDTLLAWIVTLPVSGVLAAGITALLVLFEPLL</sequence>
<dbReference type="AlphaFoldDB" id="A0A2G8JQQ9"/>